<evidence type="ECO:0000256" key="8">
    <source>
        <dbReference type="ARBA" id="ARBA00023186"/>
    </source>
</evidence>
<feature type="region of interest" description="Disordered" evidence="10">
    <location>
        <begin position="319"/>
        <end position="358"/>
    </location>
</feature>
<dbReference type="InterPro" id="IPR028055">
    <property type="entry name" value="YidC/Oxa/ALB_C"/>
</dbReference>
<evidence type="ECO:0000256" key="6">
    <source>
        <dbReference type="ARBA" id="ARBA00022989"/>
    </source>
</evidence>
<dbReference type="PANTHER" id="PTHR12428">
    <property type="entry name" value="OXA1"/>
    <property type="match status" value="1"/>
</dbReference>
<sequence>MMTIFNFFGSILGYLLWFLYTIFKNYGVAIILFTIIVKAMMFPFSIKSQKSMAAQSRLANKQKELQTRYANDKMKYNEELQKLYEKEGVNPGGGCLMTLLPFPIMLGIYYSVIYPLSNTLHIAKETIAQATDFVSKIPGIASTNQYVELEIVKNFSVLKDHLTMFSAEDIEKIEFFGKGFKFLGLDLLATPNASSFASMMWIIPVLALVTYWGQTFIMQKLQPQQQQSGGGCMKVMLYGMPLLSAYWAFIMPGAVGFYWIISAVVGFVQSIVTHKYFSPEQVSAHSEASRYVTLLEADQKIKPLPANLQKQIADKIEAKNQAQQNRINAQQAKKTATKKSGGAQKNKGTTSDYLGSRK</sequence>
<evidence type="ECO:0000256" key="5">
    <source>
        <dbReference type="ARBA" id="ARBA00022927"/>
    </source>
</evidence>
<evidence type="ECO:0000256" key="10">
    <source>
        <dbReference type="SAM" id="MobiDB-lite"/>
    </source>
</evidence>
<evidence type="ECO:0000259" key="12">
    <source>
        <dbReference type="Pfam" id="PF02096"/>
    </source>
</evidence>
<feature type="domain" description="Membrane insertase YidC/Oxa/ALB C-terminal" evidence="12">
    <location>
        <begin position="26"/>
        <end position="274"/>
    </location>
</feature>
<evidence type="ECO:0000313" key="13">
    <source>
        <dbReference type="EMBL" id="MCF2652805.1"/>
    </source>
</evidence>
<evidence type="ECO:0000256" key="11">
    <source>
        <dbReference type="SAM" id="Phobius"/>
    </source>
</evidence>
<feature type="compositionally biased region" description="Low complexity" evidence="10">
    <location>
        <begin position="319"/>
        <end position="345"/>
    </location>
</feature>
<dbReference type="PANTHER" id="PTHR12428:SF65">
    <property type="entry name" value="CYTOCHROME C OXIDASE ASSEMBLY PROTEIN COX18, MITOCHONDRIAL"/>
    <property type="match status" value="1"/>
</dbReference>
<proteinExistence type="inferred from homology"/>
<reference evidence="13 14" key="1">
    <citation type="submission" date="2020-12" db="EMBL/GenBank/DDBJ databases">
        <title>Whole genome sequences of gut porcine anaerobes.</title>
        <authorList>
            <person name="Kubasova T."/>
            <person name="Jahodarova E."/>
            <person name="Rychlik I."/>
        </authorList>
    </citation>
    <scope>NUCLEOTIDE SEQUENCE [LARGE SCALE GENOMIC DNA]</scope>
    <source>
        <strain evidence="13 14">An867</strain>
    </source>
</reference>
<feature type="transmembrane region" description="Helical" evidence="11">
    <location>
        <begin position="92"/>
        <end position="112"/>
    </location>
</feature>
<accession>A0ABS9CNT5</accession>
<evidence type="ECO:0000313" key="14">
    <source>
        <dbReference type="Proteomes" id="UP001299220"/>
    </source>
</evidence>
<dbReference type="NCBIfam" id="TIGR03592">
    <property type="entry name" value="yidC_oxa1_cterm"/>
    <property type="match status" value="1"/>
</dbReference>
<protein>
    <submittedName>
        <fullName evidence="13">YidC/Oxa1 family membrane protein insertase</fullName>
    </submittedName>
</protein>
<comment type="caution">
    <text evidence="13">The sequence shown here is derived from an EMBL/GenBank/DDBJ whole genome shotgun (WGS) entry which is preliminary data.</text>
</comment>
<dbReference type="RefSeq" id="WP_235323832.1">
    <property type="nucleotide sequence ID" value="NZ_JAFBIT010000002.1"/>
</dbReference>
<gene>
    <name evidence="13" type="ORF">JQM67_09325</name>
</gene>
<keyword evidence="7 11" id="KW-0472">Membrane</keyword>
<evidence type="ECO:0000256" key="9">
    <source>
        <dbReference type="RuleBase" id="RU003945"/>
    </source>
</evidence>
<keyword evidence="3" id="KW-1003">Cell membrane</keyword>
<evidence type="ECO:0000256" key="2">
    <source>
        <dbReference type="ARBA" id="ARBA00022448"/>
    </source>
</evidence>
<keyword evidence="2" id="KW-0813">Transport</keyword>
<evidence type="ECO:0000256" key="4">
    <source>
        <dbReference type="ARBA" id="ARBA00022692"/>
    </source>
</evidence>
<keyword evidence="4 9" id="KW-0812">Transmembrane</keyword>
<feature type="transmembrane region" description="Helical" evidence="11">
    <location>
        <begin position="193"/>
        <end position="214"/>
    </location>
</feature>
<comment type="subcellular location">
    <subcellularLocation>
        <location evidence="1">Cell membrane</location>
        <topology evidence="1">Multi-pass membrane protein</topology>
    </subcellularLocation>
    <subcellularLocation>
        <location evidence="9">Membrane</location>
        <topology evidence="9">Multi-pass membrane protein</topology>
    </subcellularLocation>
</comment>
<feature type="compositionally biased region" description="Polar residues" evidence="10">
    <location>
        <begin position="346"/>
        <end position="358"/>
    </location>
</feature>
<keyword evidence="14" id="KW-1185">Reference proteome</keyword>
<comment type="similarity">
    <text evidence="9">Belongs to the OXA1/ALB3/YidC family.</text>
</comment>
<name>A0ABS9CNT5_9FIRM</name>
<dbReference type="Proteomes" id="UP001299220">
    <property type="component" value="Unassembled WGS sequence"/>
</dbReference>
<evidence type="ECO:0000256" key="1">
    <source>
        <dbReference type="ARBA" id="ARBA00004651"/>
    </source>
</evidence>
<keyword evidence="6 11" id="KW-1133">Transmembrane helix</keyword>
<keyword evidence="8" id="KW-0143">Chaperone</keyword>
<keyword evidence="5" id="KW-0653">Protein transport</keyword>
<dbReference type="EMBL" id="JAFBIT010000002">
    <property type="protein sequence ID" value="MCF2652805.1"/>
    <property type="molecule type" value="Genomic_DNA"/>
</dbReference>
<dbReference type="InterPro" id="IPR047196">
    <property type="entry name" value="YidC_ALB_C"/>
</dbReference>
<evidence type="ECO:0000256" key="3">
    <source>
        <dbReference type="ARBA" id="ARBA00022475"/>
    </source>
</evidence>
<organism evidence="13 14">
    <name type="scientific">Anaeromassilibacillus senegalensis</name>
    <dbReference type="NCBI Taxonomy" id="1673717"/>
    <lineage>
        <taxon>Bacteria</taxon>
        <taxon>Bacillati</taxon>
        <taxon>Bacillota</taxon>
        <taxon>Clostridia</taxon>
        <taxon>Eubacteriales</taxon>
        <taxon>Acutalibacteraceae</taxon>
        <taxon>Anaeromassilibacillus</taxon>
    </lineage>
</organism>
<evidence type="ECO:0000256" key="7">
    <source>
        <dbReference type="ARBA" id="ARBA00023136"/>
    </source>
</evidence>
<feature type="transmembrane region" description="Helical" evidence="11">
    <location>
        <begin position="235"/>
        <end position="261"/>
    </location>
</feature>
<dbReference type="CDD" id="cd20070">
    <property type="entry name" value="5TM_YidC_Alb3"/>
    <property type="match status" value="1"/>
</dbReference>
<dbReference type="Pfam" id="PF02096">
    <property type="entry name" value="60KD_IMP"/>
    <property type="match status" value="1"/>
</dbReference>
<dbReference type="InterPro" id="IPR001708">
    <property type="entry name" value="YidC/ALB3/OXA1/COX18"/>
</dbReference>